<dbReference type="Pfam" id="PF24758">
    <property type="entry name" value="LRR_At5g56370"/>
    <property type="match status" value="1"/>
</dbReference>
<accession>A0AAW2DTP7</accession>
<dbReference type="Gene3D" id="1.20.1280.50">
    <property type="match status" value="1"/>
</dbReference>
<sequence>MNMSGQRRRIERAESCVSSVRQKSLTNTDADIISTLPDFLLSHILSLLPTKDAVVTSTLSSRWRPLWTLVPLLDLDEYQLLRTQNQTFRFPEIVSRIFILRNTVPNPAPIHKLRIRCFNDCVPLHIDTWVRATFRHRVQELDLSICTDPNEPLELPRSVFFCSTLVVLKLEGNFNILINPPSACDFPSLRILELRYVKFANSDSLSTLLNACTVLQDLTLNANFTNLDNFNLVVLVDTLKTLDLRVEPSSYKVHINTPALEYFSFSGPLGEDVVLENLPNLDDTLIDVDVQHGVGIQDYDVDVEHGVSIQDYAKRVRDFMRPLSNIVDMELCIEVAEILYDASSHDDIPMFHNLNSLSLFGFHYFEWRVVQVLLHRTPKLQVLVFDLSADHTSRSAIDGCLEKLQDVSECLSSHLTACHYRELSGNGIEMELLRQILKAARVLKTMSISVEDTLDSEVKLRVWEEISKYQRSSHSCQIAFD</sequence>
<dbReference type="InterPro" id="IPR050232">
    <property type="entry name" value="FBL13/AtMIF1-like"/>
</dbReference>
<dbReference type="AlphaFoldDB" id="A0AAW2DTP7"/>
<name>A0AAW2DTP7_9ROSI</name>
<dbReference type="InterPro" id="IPR053781">
    <property type="entry name" value="F-box_AtFBL13-like"/>
</dbReference>
<dbReference type="EMBL" id="JAZDWU010000001">
    <property type="protein sequence ID" value="KAL0013962.1"/>
    <property type="molecule type" value="Genomic_DNA"/>
</dbReference>
<organism evidence="2 3">
    <name type="scientific">Lithocarpus litseifolius</name>
    <dbReference type="NCBI Taxonomy" id="425828"/>
    <lineage>
        <taxon>Eukaryota</taxon>
        <taxon>Viridiplantae</taxon>
        <taxon>Streptophyta</taxon>
        <taxon>Embryophyta</taxon>
        <taxon>Tracheophyta</taxon>
        <taxon>Spermatophyta</taxon>
        <taxon>Magnoliopsida</taxon>
        <taxon>eudicotyledons</taxon>
        <taxon>Gunneridae</taxon>
        <taxon>Pentapetalae</taxon>
        <taxon>rosids</taxon>
        <taxon>fabids</taxon>
        <taxon>Fagales</taxon>
        <taxon>Fagaceae</taxon>
        <taxon>Lithocarpus</taxon>
    </lineage>
</organism>
<dbReference type="InterPro" id="IPR006566">
    <property type="entry name" value="FBD"/>
</dbReference>
<dbReference type="InterPro" id="IPR036047">
    <property type="entry name" value="F-box-like_dom_sf"/>
</dbReference>
<evidence type="ECO:0000313" key="2">
    <source>
        <dbReference type="EMBL" id="KAL0013962.1"/>
    </source>
</evidence>
<dbReference type="Proteomes" id="UP001459277">
    <property type="component" value="Unassembled WGS sequence"/>
</dbReference>
<dbReference type="PANTHER" id="PTHR31900:SF34">
    <property type="entry name" value="EMB|CAB62440.1-RELATED"/>
    <property type="match status" value="1"/>
</dbReference>
<feature type="domain" description="F-box" evidence="1">
    <location>
        <begin position="30"/>
        <end position="81"/>
    </location>
</feature>
<dbReference type="CDD" id="cd22160">
    <property type="entry name" value="F-box_AtFBL13-like"/>
    <property type="match status" value="1"/>
</dbReference>
<dbReference type="InterPro" id="IPR055411">
    <property type="entry name" value="LRR_FXL15/At3g58940/PEG3-like"/>
</dbReference>
<evidence type="ECO:0000313" key="3">
    <source>
        <dbReference type="Proteomes" id="UP001459277"/>
    </source>
</evidence>
<dbReference type="Pfam" id="PF08387">
    <property type="entry name" value="FBD"/>
    <property type="match status" value="1"/>
</dbReference>
<reference evidence="2 3" key="1">
    <citation type="submission" date="2024-01" db="EMBL/GenBank/DDBJ databases">
        <title>A telomere-to-telomere, gap-free genome of sweet tea (Lithocarpus litseifolius).</title>
        <authorList>
            <person name="Zhou J."/>
        </authorList>
    </citation>
    <scope>NUCLEOTIDE SEQUENCE [LARGE SCALE GENOMIC DNA]</scope>
    <source>
        <strain evidence="2">Zhou-2022a</strain>
        <tissue evidence="2">Leaf</tissue>
    </source>
</reference>
<dbReference type="SMART" id="SM00579">
    <property type="entry name" value="FBD"/>
    <property type="match status" value="1"/>
</dbReference>
<evidence type="ECO:0000259" key="1">
    <source>
        <dbReference type="PROSITE" id="PS50181"/>
    </source>
</evidence>
<dbReference type="InterPro" id="IPR032675">
    <property type="entry name" value="LRR_dom_sf"/>
</dbReference>
<dbReference type="Gene3D" id="3.80.10.10">
    <property type="entry name" value="Ribonuclease Inhibitor"/>
    <property type="match status" value="1"/>
</dbReference>
<dbReference type="Pfam" id="PF00646">
    <property type="entry name" value="F-box"/>
    <property type="match status" value="1"/>
</dbReference>
<proteinExistence type="predicted"/>
<dbReference type="InterPro" id="IPR001810">
    <property type="entry name" value="F-box_dom"/>
</dbReference>
<dbReference type="SUPFAM" id="SSF81383">
    <property type="entry name" value="F-box domain"/>
    <property type="match status" value="1"/>
</dbReference>
<comment type="caution">
    <text evidence="2">The sequence shown here is derived from an EMBL/GenBank/DDBJ whole genome shotgun (WGS) entry which is preliminary data.</text>
</comment>
<dbReference type="PANTHER" id="PTHR31900">
    <property type="entry name" value="F-BOX/RNI SUPERFAMILY PROTEIN-RELATED"/>
    <property type="match status" value="1"/>
</dbReference>
<gene>
    <name evidence="2" type="ORF">SO802_001031</name>
</gene>
<keyword evidence="3" id="KW-1185">Reference proteome</keyword>
<dbReference type="PROSITE" id="PS50181">
    <property type="entry name" value="FBOX"/>
    <property type="match status" value="1"/>
</dbReference>
<protein>
    <recommendedName>
        <fullName evidence="1">F-box domain-containing protein</fullName>
    </recommendedName>
</protein>
<dbReference type="SUPFAM" id="SSF52047">
    <property type="entry name" value="RNI-like"/>
    <property type="match status" value="1"/>
</dbReference>